<evidence type="ECO:0000313" key="1">
    <source>
        <dbReference type="EMBL" id="CAL95234.1"/>
    </source>
</evidence>
<dbReference type="InterPro" id="IPR036412">
    <property type="entry name" value="HAD-like_sf"/>
</dbReference>
<dbReference type="InterPro" id="IPR041492">
    <property type="entry name" value="HAD_2"/>
</dbReference>
<dbReference type="EC" id="3.1.3.18" evidence="1"/>
<dbReference type="Gene3D" id="3.40.50.1000">
    <property type="entry name" value="HAD superfamily/HAD-like"/>
    <property type="match status" value="1"/>
</dbReference>
<keyword evidence="1" id="KW-0378">Hydrolase</keyword>
<dbReference type="Gene3D" id="1.10.150.240">
    <property type="entry name" value="Putative phosphatase, domain 2"/>
    <property type="match status" value="1"/>
</dbReference>
<dbReference type="STRING" id="62928.azo2617"/>
<dbReference type="SFLD" id="SFLDS00003">
    <property type="entry name" value="Haloacid_Dehalogenase"/>
    <property type="match status" value="1"/>
</dbReference>
<dbReference type="PANTHER" id="PTHR43434:SF13">
    <property type="entry name" value="PHOSPHOGLYCOLATE PHOSPHATASE"/>
    <property type="match status" value="1"/>
</dbReference>
<organism evidence="1 2">
    <name type="scientific">Azoarcus sp. (strain BH72)</name>
    <dbReference type="NCBI Taxonomy" id="418699"/>
    <lineage>
        <taxon>Bacteria</taxon>
        <taxon>Pseudomonadati</taxon>
        <taxon>Pseudomonadota</taxon>
        <taxon>Betaproteobacteria</taxon>
        <taxon>Rhodocyclales</taxon>
        <taxon>Zoogloeaceae</taxon>
        <taxon>Azoarcus</taxon>
    </lineage>
</organism>
<proteinExistence type="predicted"/>
<dbReference type="OrthoDB" id="9807630at2"/>
<dbReference type="KEGG" id="azo:azo2617"/>
<dbReference type="PANTHER" id="PTHR43434">
    <property type="entry name" value="PHOSPHOGLYCOLATE PHOSPHATASE"/>
    <property type="match status" value="1"/>
</dbReference>
<dbReference type="Pfam" id="PF13419">
    <property type="entry name" value="HAD_2"/>
    <property type="match status" value="1"/>
</dbReference>
<dbReference type="EMBL" id="AM406670">
    <property type="protein sequence ID" value="CAL95234.1"/>
    <property type="molecule type" value="Genomic_DNA"/>
</dbReference>
<dbReference type="SFLD" id="SFLDG01129">
    <property type="entry name" value="C1.5:_HAD__Beta-PGM__Phosphata"/>
    <property type="match status" value="1"/>
</dbReference>
<dbReference type="eggNOG" id="COG0546">
    <property type="taxonomic scope" value="Bacteria"/>
</dbReference>
<reference evidence="1 2" key="1">
    <citation type="journal article" date="2006" name="Nat. Biotechnol.">
        <title>Complete genome of the mutualistic, N2-fixing grass endophyte Azoarcus sp. strain BH72.</title>
        <authorList>
            <person name="Krause A."/>
            <person name="Ramakumar A."/>
            <person name="Bartels D."/>
            <person name="Battistoni F."/>
            <person name="Bekel T."/>
            <person name="Boch J."/>
            <person name="Boehm M."/>
            <person name="Friedrich F."/>
            <person name="Hurek T."/>
            <person name="Krause L."/>
            <person name="Linke B."/>
            <person name="McHardy A.C."/>
            <person name="Sarkar A."/>
            <person name="Schneiker S."/>
            <person name="Syed A.A."/>
            <person name="Thauer R."/>
            <person name="Vorhoelter F.-J."/>
            <person name="Weidner S."/>
            <person name="Puehler A."/>
            <person name="Reinhold-Hurek B."/>
            <person name="Kaiser O."/>
            <person name="Goesmann A."/>
        </authorList>
    </citation>
    <scope>NUCLEOTIDE SEQUENCE [LARGE SCALE GENOMIC DNA]</scope>
    <source>
        <strain evidence="1 2">BH72</strain>
    </source>
</reference>
<gene>
    <name evidence="1" type="ordered locus">azo2617</name>
</gene>
<dbReference type="HOGENOM" id="CLU_045011_19_3_4"/>
<dbReference type="AlphaFoldDB" id="A1K8S9"/>
<dbReference type="KEGG" id="aoa:dqs_2778"/>
<evidence type="ECO:0000313" key="2">
    <source>
        <dbReference type="Proteomes" id="UP000002588"/>
    </source>
</evidence>
<dbReference type="InterPro" id="IPR050155">
    <property type="entry name" value="HAD-like_hydrolase_sf"/>
</dbReference>
<name>A1K8S9_AZOSB</name>
<dbReference type="InterPro" id="IPR023198">
    <property type="entry name" value="PGP-like_dom2"/>
</dbReference>
<dbReference type="GO" id="GO:0005829">
    <property type="term" value="C:cytosol"/>
    <property type="evidence" value="ECO:0007669"/>
    <property type="project" value="TreeGrafter"/>
</dbReference>
<dbReference type="SUPFAM" id="SSF56784">
    <property type="entry name" value="HAD-like"/>
    <property type="match status" value="1"/>
</dbReference>
<dbReference type="GO" id="GO:0008967">
    <property type="term" value="F:phosphoglycolate phosphatase activity"/>
    <property type="evidence" value="ECO:0007669"/>
    <property type="project" value="UniProtKB-EC"/>
</dbReference>
<dbReference type="GO" id="GO:0006281">
    <property type="term" value="P:DNA repair"/>
    <property type="evidence" value="ECO:0007669"/>
    <property type="project" value="TreeGrafter"/>
</dbReference>
<keyword evidence="2" id="KW-1185">Reference proteome</keyword>
<accession>A1K8S9</accession>
<sequence length="207" mass="22276">MKYRLAIFDFDGTLADSFPFFVRVFNHVAEQHAFRPIAAEEIPSLRHLGAREMMAHVGMPAWKLPAVARTFTRLMQANAGEVALFDGVAPMLRALHEGGVGLAVVSSNAADNVRSILGTDIITRIGQLECGMSIFGKADRIRKVLRRAGVAAGDAIYIGDQVTDLEAARKARVAFGAVAWGYGTAASLAAHAPDELFERVADIARIA</sequence>
<dbReference type="RefSeq" id="WP_011766344.1">
    <property type="nucleotide sequence ID" value="NC_008702.1"/>
</dbReference>
<protein>
    <submittedName>
        <fullName evidence="1">Hydrolase, haloacid dehalogenase-like family</fullName>
        <ecNumber evidence="1">3.1.3.18</ecNumber>
    </submittedName>
</protein>
<dbReference type="Proteomes" id="UP000002588">
    <property type="component" value="Chromosome"/>
</dbReference>
<dbReference type="InterPro" id="IPR023214">
    <property type="entry name" value="HAD_sf"/>
</dbReference>